<proteinExistence type="predicted"/>
<feature type="transmembrane region" description="Helical" evidence="1">
    <location>
        <begin position="102"/>
        <end position="126"/>
    </location>
</feature>
<evidence type="ECO:0000313" key="3">
    <source>
        <dbReference type="Proteomes" id="UP000675880"/>
    </source>
</evidence>
<name>A0ABM8QC36_9BACT</name>
<dbReference type="EMBL" id="CAJNBJ010000001">
    <property type="protein sequence ID" value="CAE6688713.1"/>
    <property type="molecule type" value="Genomic_DNA"/>
</dbReference>
<evidence type="ECO:0000256" key="1">
    <source>
        <dbReference type="SAM" id="Phobius"/>
    </source>
</evidence>
<evidence type="ECO:0000313" key="2">
    <source>
        <dbReference type="EMBL" id="CAE6688713.1"/>
    </source>
</evidence>
<keyword evidence="1" id="KW-1133">Transmembrane helix</keyword>
<keyword evidence="1" id="KW-0472">Membrane</keyword>
<feature type="transmembrane region" description="Helical" evidence="1">
    <location>
        <begin position="20"/>
        <end position="42"/>
    </location>
</feature>
<keyword evidence="3" id="KW-1185">Reference proteome</keyword>
<sequence>MSSLTMGKSSRLRVLTRLGFWFTLLVGFLLPWAIMLGVDTWVHQVPFSRAWRSFTLHLFAPGYNLFLVGVLTAIPFVILAIMILLHLGTIDSQKALIAHRRALGLLSAEVVMLAIAGWTHISVLIYPDAQGALAYFYLPALLLLSLPVGYGLGRALAKALLPRVTT</sequence>
<feature type="transmembrane region" description="Helical" evidence="1">
    <location>
        <begin position="132"/>
        <end position="153"/>
    </location>
</feature>
<accession>A0ABM8QC36</accession>
<organism evidence="2 3">
    <name type="scientific">Nitrospira defluvii</name>
    <dbReference type="NCBI Taxonomy" id="330214"/>
    <lineage>
        <taxon>Bacteria</taxon>
        <taxon>Pseudomonadati</taxon>
        <taxon>Nitrospirota</taxon>
        <taxon>Nitrospiria</taxon>
        <taxon>Nitrospirales</taxon>
        <taxon>Nitrospiraceae</taxon>
        <taxon>Nitrospira</taxon>
    </lineage>
</organism>
<keyword evidence="1" id="KW-0812">Transmembrane</keyword>
<reference evidence="2 3" key="1">
    <citation type="submission" date="2021-02" db="EMBL/GenBank/DDBJ databases">
        <authorList>
            <person name="Han P."/>
        </authorList>
    </citation>
    <scope>NUCLEOTIDE SEQUENCE [LARGE SCALE GENOMIC DNA]</scope>
    <source>
        <strain evidence="2">Candidatus Nitrospira sp. ZN2</strain>
    </source>
</reference>
<dbReference type="RefSeq" id="WP_213040053.1">
    <property type="nucleotide sequence ID" value="NZ_CAJNBJ010000001.1"/>
</dbReference>
<protein>
    <submittedName>
        <fullName evidence="2">Uncharacterized protein</fullName>
    </submittedName>
</protein>
<dbReference type="Proteomes" id="UP000675880">
    <property type="component" value="Unassembled WGS sequence"/>
</dbReference>
<gene>
    <name evidence="2" type="ORF">NSPZN2_10107</name>
</gene>
<feature type="transmembrane region" description="Helical" evidence="1">
    <location>
        <begin position="62"/>
        <end position="90"/>
    </location>
</feature>
<comment type="caution">
    <text evidence="2">The sequence shown here is derived from an EMBL/GenBank/DDBJ whole genome shotgun (WGS) entry which is preliminary data.</text>
</comment>